<feature type="region of interest" description="Disordered" evidence="1">
    <location>
        <begin position="66"/>
        <end position="86"/>
    </location>
</feature>
<evidence type="ECO:0000313" key="2">
    <source>
        <dbReference type="EMBL" id="MPC17773.1"/>
    </source>
</evidence>
<protein>
    <submittedName>
        <fullName evidence="2">Uncharacterized protein</fullName>
    </submittedName>
</protein>
<proteinExistence type="predicted"/>
<evidence type="ECO:0000313" key="3">
    <source>
        <dbReference type="Proteomes" id="UP000324222"/>
    </source>
</evidence>
<dbReference type="AlphaFoldDB" id="A0A5B7D962"/>
<dbReference type="EMBL" id="VSRR010000620">
    <property type="protein sequence ID" value="MPC17773.1"/>
    <property type="molecule type" value="Genomic_DNA"/>
</dbReference>
<organism evidence="2 3">
    <name type="scientific">Portunus trituberculatus</name>
    <name type="common">Swimming crab</name>
    <name type="synonym">Neptunus trituberculatus</name>
    <dbReference type="NCBI Taxonomy" id="210409"/>
    <lineage>
        <taxon>Eukaryota</taxon>
        <taxon>Metazoa</taxon>
        <taxon>Ecdysozoa</taxon>
        <taxon>Arthropoda</taxon>
        <taxon>Crustacea</taxon>
        <taxon>Multicrustacea</taxon>
        <taxon>Malacostraca</taxon>
        <taxon>Eumalacostraca</taxon>
        <taxon>Eucarida</taxon>
        <taxon>Decapoda</taxon>
        <taxon>Pleocyemata</taxon>
        <taxon>Brachyura</taxon>
        <taxon>Eubrachyura</taxon>
        <taxon>Portunoidea</taxon>
        <taxon>Portunidae</taxon>
        <taxon>Portuninae</taxon>
        <taxon>Portunus</taxon>
    </lineage>
</organism>
<gene>
    <name evidence="2" type="ORF">E2C01_010639</name>
</gene>
<comment type="caution">
    <text evidence="2">The sequence shown here is derived from an EMBL/GenBank/DDBJ whole genome shotgun (WGS) entry which is preliminary data.</text>
</comment>
<reference evidence="2 3" key="1">
    <citation type="submission" date="2019-05" db="EMBL/GenBank/DDBJ databases">
        <title>Another draft genome of Portunus trituberculatus and its Hox gene families provides insights of decapod evolution.</title>
        <authorList>
            <person name="Jeong J.-H."/>
            <person name="Song I."/>
            <person name="Kim S."/>
            <person name="Choi T."/>
            <person name="Kim D."/>
            <person name="Ryu S."/>
            <person name="Kim W."/>
        </authorList>
    </citation>
    <scope>NUCLEOTIDE SEQUENCE [LARGE SCALE GENOMIC DNA]</scope>
    <source>
        <tissue evidence="2">Muscle</tissue>
    </source>
</reference>
<evidence type="ECO:0000256" key="1">
    <source>
        <dbReference type="SAM" id="MobiDB-lite"/>
    </source>
</evidence>
<dbReference type="Proteomes" id="UP000324222">
    <property type="component" value="Unassembled WGS sequence"/>
</dbReference>
<feature type="region of interest" description="Disordered" evidence="1">
    <location>
        <begin position="1"/>
        <end position="26"/>
    </location>
</feature>
<accession>A0A5B7D962</accession>
<keyword evidence="3" id="KW-1185">Reference proteome</keyword>
<name>A0A5B7D962_PORTR</name>
<sequence>MNWGVGKEAPARGYDDSPPGLWSSERTRTGFLKRPGKSGHFYLASILPHFTESELSLRHATASYTEKQKRFRGKSTGGGGPEATPGLAVMDLHMLSLSSH</sequence>